<feature type="domain" description="CoA-binding" evidence="1">
    <location>
        <begin position="15"/>
        <end position="111"/>
    </location>
</feature>
<name>A0A376AKD1_9HYPH</name>
<reference evidence="3" key="1">
    <citation type="submission" date="2018-07" db="EMBL/GenBank/DDBJ databases">
        <authorList>
            <person name="Peiro R."/>
            <person name="Begona"/>
            <person name="Cbmso G."/>
            <person name="Lopez M."/>
            <person name="Gonzalez S."/>
        </authorList>
    </citation>
    <scope>NUCLEOTIDE SEQUENCE [LARGE SCALE GENOMIC DNA]</scope>
</reference>
<dbReference type="PANTHER" id="PTHR33303:SF2">
    <property type="entry name" value="COA-BINDING DOMAIN-CONTAINING PROTEIN"/>
    <property type="match status" value="1"/>
</dbReference>
<sequence>MMHDTYSRAYLAEILGTARTIAVVGASVRDNRPSHWVTGFLLGKGYHVFPVNPEHAGERILGQAVYASLADIPEPIDIVDVFRRPDEFTKLVEEVLRLPALPKAIWGQLSVRDDAAAARAEAAGIKVVMDRALVTEYPLVYEMSHSDAQPTASARAG</sequence>
<keyword evidence="3" id="KW-1185">Reference proteome</keyword>
<evidence type="ECO:0000313" key="3">
    <source>
        <dbReference type="Proteomes" id="UP000254764"/>
    </source>
</evidence>
<dbReference type="InterPro" id="IPR036291">
    <property type="entry name" value="NAD(P)-bd_dom_sf"/>
</dbReference>
<accession>A0A376AKD1</accession>
<dbReference type="PANTHER" id="PTHR33303">
    <property type="entry name" value="CYTOPLASMIC PROTEIN-RELATED"/>
    <property type="match status" value="1"/>
</dbReference>
<dbReference type="Proteomes" id="UP000254764">
    <property type="component" value="Unassembled WGS sequence"/>
</dbReference>
<evidence type="ECO:0000259" key="1">
    <source>
        <dbReference type="SMART" id="SM00881"/>
    </source>
</evidence>
<dbReference type="EMBL" id="UEYP01000006">
    <property type="protein sequence ID" value="SSC68276.1"/>
    <property type="molecule type" value="Genomic_DNA"/>
</dbReference>
<dbReference type="OrthoDB" id="9804695at2"/>
<dbReference type="InterPro" id="IPR003781">
    <property type="entry name" value="CoA-bd"/>
</dbReference>
<gene>
    <name evidence="2" type="ORF">RHIZ70_3984</name>
</gene>
<dbReference type="Pfam" id="PF13380">
    <property type="entry name" value="CoA_binding_2"/>
    <property type="match status" value="1"/>
</dbReference>
<dbReference type="Gene3D" id="3.40.50.720">
    <property type="entry name" value="NAD(P)-binding Rossmann-like Domain"/>
    <property type="match status" value="1"/>
</dbReference>
<dbReference type="RefSeq" id="WP_115670879.1">
    <property type="nucleotide sequence ID" value="NZ_UEYP01000006.1"/>
</dbReference>
<proteinExistence type="predicted"/>
<dbReference type="SUPFAM" id="SSF51735">
    <property type="entry name" value="NAD(P)-binding Rossmann-fold domains"/>
    <property type="match status" value="1"/>
</dbReference>
<evidence type="ECO:0000313" key="2">
    <source>
        <dbReference type="EMBL" id="SSC68276.1"/>
    </source>
</evidence>
<protein>
    <recommendedName>
        <fullName evidence="1">CoA-binding domain-containing protein</fullName>
    </recommendedName>
</protein>
<dbReference type="STRING" id="1336235.GCA_000518785_01151"/>
<dbReference type="AlphaFoldDB" id="A0A376AKD1"/>
<organism evidence="2 3">
    <name type="scientific">Ciceribacter selenitireducens ATCC BAA-1503</name>
    <dbReference type="NCBI Taxonomy" id="1336235"/>
    <lineage>
        <taxon>Bacteria</taxon>
        <taxon>Pseudomonadati</taxon>
        <taxon>Pseudomonadota</taxon>
        <taxon>Alphaproteobacteria</taxon>
        <taxon>Hyphomicrobiales</taxon>
        <taxon>Rhizobiaceae</taxon>
        <taxon>Ciceribacter</taxon>
    </lineage>
</organism>
<dbReference type="SMART" id="SM00881">
    <property type="entry name" value="CoA_binding"/>
    <property type="match status" value="1"/>
</dbReference>